<comment type="catalytic activity">
    <reaction evidence="1">
        <text>Release of any N-terminal amino acid, including proline, that is linked to proline, even from a dipeptide or tripeptide.</text>
        <dbReference type="EC" id="3.4.11.9"/>
    </reaction>
</comment>
<keyword evidence="7" id="KW-0464">Manganese</keyword>
<dbReference type="Pfam" id="PF00557">
    <property type="entry name" value="Peptidase_M24"/>
    <property type="match status" value="1"/>
</dbReference>
<accession>A0A2P8DWT8</accession>
<dbReference type="GO" id="GO:0070006">
    <property type="term" value="F:metalloaminopeptidase activity"/>
    <property type="evidence" value="ECO:0007669"/>
    <property type="project" value="InterPro"/>
</dbReference>
<dbReference type="OrthoDB" id="9806388at2"/>
<dbReference type="InterPro" id="IPR007865">
    <property type="entry name" value="Aminopep_P_N"/>
</dbReference>
<evidence type="ECO:0000259" key="8">
    <source>
        <dbReference type="SMART" id="SM01011"/>
    </source>
</evidence>
<dbReference type="SUPFAM" id="SSF53092">
    <property type="entry name" value="Creatinase/prolidase N-terminal domain"/>
    <property type="match status" value="1"/>
</dbReference>
<organism evidence="9 10">
    <name type="scientific">Cecembia rubra</name>
    <dbReference type="NCBI Taxonomy" id="1485585"/>
    <lineage>
        <taxon>Bacteria</taxon>
        <taxon>Pseudomonadati</taxon>
        <taxon>Bacteroidota</taxon>
        <taxon>Cytophagia</taxon>
        <taxon>Cytophagales</taxon>
        <taxon>Cyclobacteriaceae</taxon>
        <taxon>Cecembia</taxon>
    </lineage>
</organism>
<keyword evidence="9" id="KW-0645">Protease</keyword>
<proteinExistence type="inferred from homology"/>
<dbReference type="AlphaFoldDB" id="A0A2P8DWT8"/>
<evidence type="ECO:0000313" key="10">
    <source>
        <dbReference type="Proteomes" id="UP000240708"/>
    </source>
</evidence>
<keyword evidence="5" id="KW-0479">Metal-binding</keyword>
<sequence length="458" mass="52302">MWQLKNKYKHMKIPLILTLLLFLVVSGLQAQLIFEKDEYRNRREKLMDRIPDGIAIIRGASESLSGLAFTQYNNMMYFAGVEIPDAILIVDGEKRESTLFFTIDEDHADSENISLDLVREPVKITGIEHYRPYEDFSETLKNRLTKTTVIYTPFSPEEYIGENSMEKFATFKRNITDNEWDGRLTREMQFVAVLNQRFPENQVSNCTPFIWELRKFKSKAEIDLIRKAAQLSVEAHKAVMKATRPGVPEVELAALFQQVSMKGGAKGLAFGTIIMSDKNHAYGHYMKYDRILGEKDFIILDGGANVSYYASDVSTTFPASGKFTETQREIYELGLFIREICQSMYRPGISLTEIGAEVKKELEKLGFDTSEPRFNLWIRDGGYNHSIGMAVHDRMHTFDRREPLQPGFVFACDIMGMADDVTGIRIEDTVVITEDGCEILSSGLPRTVDEIEAFMKNN</sequence>
<comment type="caution">
    <text evidence="9">The sequence shown here is derived from an EMBL/GenBank/DDBJ whole genome shotgun (WGS) entry which is preliminary data.</text>
</comment>
<dbReference type="Gene3D" id="3.90.230.10">
    <property type="entry name" value="Creatinase/methionine aminopeptidase superfamily"/>
    <property type="match status" value="1"/>
</dbReference>
<dbReference type="Proteomes" id="UP000240708">
    <property type="component" value="Unassembled WGS sequence"/>
</dbReference>
<comment type="cofactor">
    <cofactor evidence="2">
        <name>Mn(2+)</name>
        <dbReference type="ChEBI" id="CHEBI:29035"/>
    </cofactor>
</comment>
<feature type="domain" description="Aminopeptidase P N-terminal" evidence="8">
    <location>
        <begin position="34"/>
        <end position="161"/>
    </location>
</feature>
<dbReference type="Pfam" id="PF05195">
    <property type="entry name" value="AMP_N"/>
    <property type="match status" value="1"/>
</dbReference>
<keyword evidence="9" id="KW-0031">Aminopeptidase</keyword>
<keyword evidence="6" id="KW-0378">Hydrolase</keyword>
<dbReference type="SMART" id="SM01011">
    <property type="entry name" value="AMP_N"/>
    <property type="match status" value="1"/>
</dbReference>
<dbReference type="InterPro" id="IPR036005">
    <property type="entry name" value="Creatinase/aminopeptidase-like"/>
</dbReference>
<dbReference type="Gene3D" id="3.40.350.10">
    <property type="entry name" value="Creatinase/prolidase N-terminal domain"/>
    <property type="match status" value="1"/>
</dbReference>
<dbReference type="PANTHER" id="PTHR43226:SF4">
    <property type="entry name" value="XAA-PRO AMINOPEPTIDASE 3"/>
    <property type="match status" value="1"/>
</dbReference>
<keyword evidence="10" id="KW-1185">Reference proteome</keyword>
<evidence type="ECO:0000256" key="7">
    <source>
        <dbReference type="ARBA" id="ARBA00023211"/>
    </source>
</evidence>
<reference evidence="9 10" key="1">
    <citation type="submission" date="2018-03" db="EMBL/GenBank/DDBJ databases">
        <title>Genomic Encyclopedia of Archaeal and Bacterial Type Strains, Phase II (KMG-II): from individual species to whole genera.</title>
        <authorList>
            <person name="Goeker M."/>
        </authorList>
    </citation>
    <scope>NUCLEOTIDE SEQUENCE [LARGE SCALE GENOMIC DNA]</scope>
    <source>
        <strain evidence="9 10">DSM 28057</strain>
    </source>
</reference>
<dbReference type="EC" id="3.4.11.9" evidence="4"/>
<dbReference type="SUPFAM" id="SSF55920">
    <property type="entry name" value="Creatinase/aminopeptidase"/>
    <property type="match status" value="1"/>
</dbReference>
<name>A0A2P8DWT8_9BACT</name>
<dbReference type="GO" id="GO:0006508">
    <property type="term" value="P:proteolysis"/>
    <property type="evidence" value="ECO:0007669"/>
    <property type="project" value="TreeGrafter"/>
</dbReference>
<evidence type="ECO:0000313" key="9">
    <source>
        <dbReference type="EMBL" id="PSL01689.1"/>
    </source>
</evidence>
<dbReference type="InterPro" id="IPR000994">
    <property type="entry name" value="Pept_M24"/>
</dbReference>
<dbReference type="InterPro" id="IPR029149">
    <property type="entry name" value="Creatin/AminoP/Spt16_N"/>
</dbReference>
<evidence type="ECO:0000256" key="6">
    <source>
        <dbReference type="ARBA" id="ARBA00022801"/>
    </source>
</evidence>
<evidence type="ECO:0000256" key="3">
    <source>
        <dbReference type="ARBA" id="ARBA00008766"/>
    </source>
</evidence>
<evidence type="ECO:0000256" key="2">
    <source>
        <dbReference type="ARBA" id="ARBA00001936"/>
    </source>
</evidence>
<evidence type="ECO:0000256" key="1">
    <source>
        <dbReference type="ARBA" id="ARBA00001424"/>
    </source>
</evidence>
<evidence type="ECO:0000256" key="5">
    <source>
        <dbReference type="ARBA" id="ARBA00022723"/>
    </source>
</evidence>
<dbReference type="PANTHER" id="PTHR43226">
    <property type="entry name" value="XAA-PRO AMINOPEPTIDASE 3"/>
    <property type="match status" value="1"/>
</dbReference>
<dbReference type="GO" id="GO:0030145">
    <property type="term" value="F:manganese ion binding"/>
    <property type="evidence" value="ECO:0007669"/>
    <property type="project" value="InterPro"/>
</dbReference>
<dbReference type="InterPro" id="IPR052433">
    <property type="entry name" value="X-Pro_dipept-like"/>
</dbReference>
<evidence type="ECO:0000256" key="4">
    <source>
        <dbReference type="ARBA" id="ARBA00012574"/>
    </source>
</evidence>
<gene>
    <name evidence="9" type="ORF">CLV48_11232</name>
</gene>
<dbReference type="EMBL" id="PYGF01000012">
    <property type="protein sequence ID" value="PSL01689.1"/>
    <property type="molecule type" value="Genomic_DNA"/>
</dbReference>
<protein>
    <recommendedName>
        <fullName evidence="4">Xaa-Pro aminopeptidase</fullName>
        <ecNumber evidence="4">3.4.11.9</ecNumber>
    </recommendedName>
</protein>
<comment type="similarity">
    <text evidence="3">Belongs to the peptidase M24B family.</text>
</comment>